<comment type="subcellular location">
    <subcellularLocation>
        <location evidence="1">Nucleus</location>
    </subcellularLocation>
</comment>
<keyword evidence="5" id="KW-0539">Nucleus</keyword>
<keyword evidence="2 6" id="KW-0853">WD repeat</keyword>
<organism evidence="8 9">
    <name type="scientific">Intoshia linei</name>
    <dbReference type="NCBI Taxonomy" id="1819745"/>
    <lineage>
        <taxon>Eukaryota</taxon>
        <taxon>Metazoa</taxon>
        <taxon>Spiralia</taxon>
        <taxon>Lophotrochozoa</taxon>
        <taxon>Mesozoa</taxon>
        <taxon>Orthonectida</taxon>
        <taxon>Rhopaluridae</taxon>
        <taxon>Intoshia</taxon>
    </lineage>
</organism>
<protein>
    <submittedName>
        <fullName evidence="8">Polyadenylation factor subunit 2</fullName>
    </submittedName>
</protein>
<gene>
    <name evidence="8" type="ORF">A3Q56_01786</name>
</gene>
<proteinExistence type="predicted"/>
<dbReference type="GO" id="GO:0031124">
    <property type="term" value="P:mRNA 3'-end processing"/>
    <property type="evidence" value="ECO:0007669"/>
    <property type="project" value="InterPro"/>
</dbReference>
<keyword evidence="3" id="KW-0507">mRNA processing</keyword>
<dbReference type="EMBL" id="LWCA01000146">
    <property type="protein sequence ID" value="OAF70459.1"/>
    <property type="molecule type" value="Genomic_DNA"/>
</dbReference>
<dbReference type="SMART" id="SM00320">
    <property type="entry name" value="WD40"/>
    <property type="match status" value="7"/>
</dbReference>
<accession>A0A177B829</accession>
<feature type="region of interest" description="Disordered" evidence="7">
    <location>
        <begin position="560"/>
        <end position="599"/>
    </location>
</feature>
<feature type="compositionally biased region" description="Polar residues" evidence="7">
    <location>
        <begin position="560"/>
        <end position="573"/>
    </location>
</feature>
<evidence type="ECO:0000256" key="4">
    <source>
        <dbReference type="ARBA" id="ARBA00022737"/>
    </source>
</evidence>
<keyword evidence="9" id="KW-1185">Reference proteome</keyword>
<dbReference type="PROSITE" id="PS50294">
    <property type="entry name" value="WD_REPEATS_REGION"/>
    <property type="match status" value="5"/>
</dbReference>
<dbReference type="PANTHER" id="PTHR22836">
    <property type="entry name" value="WD40 REPEAT PROTEIN"/>
    <property type="match status" value="1"/>
</dbReference>
<dbReference type="CDD" id="cd00200">
    <property type="entry name" value="WD40"/>
    <property type="match status" value="1"/>
</dbReference>
<dbReference type="InterPro" id="IPR001680">
    <property type="entry name" value="WD40_rpt"/>
</dbReference>
<dbReference type="Proteomes" id="UP000078046">
    <property type="component" value="Unassembled WGS sequence"/>
</dbReference>
<dbReference type="GO" id="GO:0005847">
    <property type="term" value="C:mRNA cleavage and polyadenylation specificity factor complex"/>
    <property type="evidence" value="ECO:0007669"/>
    <property type="project" value="TreeGrafter"/>
</dbReference>
<dbReference type="FunFam" id="2.130.10.10:FF:000069">
    <property type="entry name" value="WD repeat domain 33"/>
    <property type="match status" value="1"/>
</dbReference>
<feature type="repeat" description="WD" evidence="6">
    <location>
        <begin position="333"/>
        <end position="365"/>
    </location>
</feature>
<evidence type="ECO:0000313" key="9">
    <source>
        <dbReference type="Proteomes" id="UP000078046"/>
    </source>
</evidence>
<dbReference type="PANTHER" id="PTHR22836:SF0">
    <property type="entry name" value="PRE-MRNA 3' END PROCESSING PROTEIN WDR33"/>
    <property type="match status" value="1"/>
</dbReference>
<dbReference type="Gene3D" id="2.130.10.10">
    <property type="entry name" value="YVTN repeat-like/Quinoprotein amine dehydrogenase"/>
    <property type="match status" value="2"/>
</dbReference>
<dbReference type="InterPro" id="IPR045245">
    <property type="entry name" value="Pfs2-like"/>
</dbReference>
<dbReference type="FunFam" id="2.130.10.10:FF:000085">
    <property type="entry name" value="WD repeat domain 33"/>
    <property type="match status" value="1"/>
</dbReference>
<dbReference type="InterPro" id="IPR036322">
    <property type="entry name" value="WD40_repeat_dom_sf"/>
</dbReference>
<evidence type="ECO:0000256" key="7">
    <source>
        <dbReference type="SAM" id="MobiDB-lite"/>
    </source>
</evidence>
<name>A0A177B829_9BILA</name>
<dbReference type="OrthoDB" id="16717at2759"/>
<dbReference type="AlphaFoldDB" id="A0A177B829"/>
<feature type="repeat" description="WD" evidence="6">
    <location>
        <begin position="246"/>
        <end position="271"/>
    </location>
</feature>
<dbReference type="PROSITE" id="PS50082">
    <property type="entry name" value="WD_REPEATS_2"/>
    <property type="match status" value="6"/>
</dbReference>
<evidence type="ECO:0000256" key="1">
    <source>
        <dbReference type="ARBA" id="ARBA00004123"/>
    </source>
</evidence>
<evidence type="ECO:0000313" key="8">
    <source>
        <dbReference type="EMBL" id="OAF70459.1"/>
    </source>
</evidence>
<keyword evidence="4" id="KW-0677">Repeat</keyword>
<evidence type="ECO:0000256" key="5">
    <source>
        <dbReference type="ARBA" id="ARBA00023242"/>
    </source>
</evidence>
<dbReference type="InterPro" id="IPR015943">
    <property type="entry name" value="WD40/YVTN_repeat-like_dom_sf"/>
</dbReference>
<feature type="repeat" description="WD" evidence="6">
    <location>
        <begin position="163"/>
        <end position="195"/>
    </location>
</feature>
<reference evidence="8 9" key="1">
    <citation type="submission" date="2016-04" db="EMBL/GenBank/DDBJ databases">
        <title>The genome of Intoshia linei affirms orthonectids as highly simplified spiralians.</title>
        <authorList>
            <person name="Mikhailov K.V."/>
            <person name="Slusarev G.S."/>
            <person name="Nikitin M.A."/>
            <person name="Logacheva M.D."/>
            <person name="Penin A."/>
            <person name="Aleoshin V."/>
            <person name="Panchin Y.V."/>
        </authorList>
    </citation>
    <scope>NUCLEOTIDE SEQUENCE [LARGE SCALE GENOMIC DNA]</scope>
    <source>
        <strain evidence="8">Intl2013</strain>
        <tissue evidence="8">Whole animal</tissue>
    </source>
</reference>
<comment type="caution">
    <text evidence="8">The sequence shown here is derived from an EMBL/GenBank/DDBJ whole genome shotgun (WGS) entry which is preliminary data.</text>
</comment>
<feature type="repeat" description="WD" evidence="6">
    <location>
        <begin position="290"/>
        <end position="331"/>
    </location>
</feature>
<feature type="repeat" description="WD" evidence="6">
    <location>
        <begin position="377"/>
        <end position="408"/>
    </location>
</feature>
<evidence type="ECO:0000256" key="2">
    <source>
        <dbReference type="ARBA" id="ARBA00022574"/>
    </source>
</evidence>
<dbReference type="SUPFAM" id="SSF50978">
    <property type="entry name" value="WD40 repeat-like"/>
    <property type="match status" value="1"/>
</dbReference>
<evidence type="ECO:0000256" key="6">
    <source>
        <dbReference type="PROSITE-ProRule" id="PRU00221"/>
    </source>
</evidence>
<feature type="repeat" description="WD" evidence="6">
    <location>
        <begin position="204"/>
        <end position="236"/>
    </location>
</feature>
<feature type="compositionally biased region" description="Basic and acidic residues" evidence="7">
    <location>
        <begin position="576"/>
        <end position="590"/>
    </location>
</feature>
<sequence length="599" mass="69258">MDTTRYLRSVDLTDNVPGEDKSMNKVHNLRKSLLQCNATRPQPSVVVQCDGKRVRKAVHRKTVDYNSAIINSIQNRIYYRKFKASQKIIPSEIYSEKLMMPISYPQTPMNAVTTKFVKQAANKIRCPIFVVTWTAEGRRLITGASSGEFTLWSGLTFNFETILQAHDCGVRAMKWNHSSEWLLTGDQNGYLKYWQTNMHNVKVIQAHKESIRDISFANSDRKFVTCSDDGTLRIWDFFRCTEENVFRGHGSDVKCVDWHPHQALLASGSKDTQQPVKFWDPRSGHLLGTSHAHKNTVMQIRWNKNGNWLLTASRDRLVKLFDIRNLKKEYQVFRGHKKEATSIDWHPRHEGLFASGSADGSLMFWLVGIDKEVGCINEAHDNTIWSLNWHPVGHILASGSNDHSTKFWARSRPGDLMRDKYNLNLLPLGVSEDMIESGEITEETVQRYIQKKIRGSNKSTSLLEKNGLFDDGSDEEGRYDTSNIPGLGVAADNISLKEKSAKPNYRVNERQVDWRVQKAWQAGLPTEHASKHENSQFDQRMPYHQENYHNVPSRIELRSQTQGPNFDSNTYPDDQNGYKKEKYDRYEHQNRQRQRNFRY</sequence>
<dbReference type="Pfam" id="PF00400">
    <property type="entry name" value="WD40"/>
    <property type="match status" value="6"/>
</dbReference>
<evidence type="ECO:0000256" key="3">
    <source>
        <dbReference type="ARBA" id="ARBA00022664"/>
    </source>
</evidence>